<proteinExistence type="predicted"/>
<keyword evidence="2" id="KW-1185">Reference proteome</keyword>
<protein>
    <submittedName>
        <fullName evidence="1">Uncharacterized protein</fullName>
    </submittedName>
</protein>
<organism evidence="1 2">
    <name type="scientific">Paenibacillus xylanilyticus</name>
    <dbReference type="NCBI Taxonomy" id="248903"/>
    <lineage>
        <taxon>Bacteria</taxon>
        <taxon>Bacillati</taxon>
        <taxon>Bacillota</taxon>
        <taxon>Bacilli</taxon>
        <taxon>Bacillales</taxon>
        <taxon>Paenibacillaceae</taxon>
        <taxon>Paenibacillus</taxon>
    </lineage>
</organism>
<dbReference type="AlphaFoldDB" id="A0A7Y6EUL2"/>
<sequence length="133" mass="15201">MFSKVIAIGGALLAVTVTYALFRIKRVSPILLHELADRYSEGSDKIILAEMERGELTFISGRLTFDYVPNSRRIAVKTEFYFQNTKGEWIKKMHEEVLSSRVLTKEAINELVEVQRVVYEIDAPKQTAANITY</sequence>
<name>A0A7Y6EUL2_9BACL</name>
<evidence type="ECO:0000313" key="1">
    <source>
        <dbReference type="EMBL" id="NUU74799.1"/>
    </source>
</evidence>
<accession>A0A7Y6EUL2</accession>
<dbReference type="Proteomes" id="UP000526125">
    <property type="component" value="Unassembled WGS sequence"/>
</dbReference>
<evidence type="ECO:0000313" key="2">
    <source>
        <dbReference type="Proteomes" id="UP000526125"/>
    </source>
</evidence>
<gene>
    <name evidence="1" type="ORF">HP552_06025</name>
</gene>
<comment type="caution">
    <text evidence="1">The sequence shown here is derived from an EMBL/GenBank/DDBJ whole genome shotgun (WGS) entry which is preliminary data.</text>
</comment>
<dbReference type="RefSeq" id="WP_175394667.1">
    <property type="nucleotide sequence ID" value="NZ_JABMCB010000159.1"/>
</dbReference>
<reference evidence="1 2" key="1">
    <citation type="submission" date="2020-05" db="EMBL/GenBank/DDBJ databases">
        <title>Genome Sequencing of Type Strains.</title>
        <authorList>
            <person name="Lemaire J.F."/>
            <person name="Inderbitzin P."/>
            <person name="Gregorio O.A."/>
            <person name="Collins S.B."/>
            <person name="Wespe N."/>
            <person name="Knight-Connoni V."/>
        </authorList>
    </citation>
    <scope>NUCLEOTIDE SEQUENCE [LARGE SCALE GENOMIC DNA]</scope>
    <source>
        <strain evidence="1 2">LMG 21957</strain>
    </source>
</reference>
<dbReference type="EMBL" id="JABMCB010000159">
    <property type="protein sequence ID" value="NUU74799.1"/>
    <property type="molecule type" value="Genomic_DNA"/>
</dbReference>